<proteinExistence type="predicted"/>
<protein>
    <submittedName>
        <fullName evidence="5">Cupin domain-containing protein</fullName>
    </submittedName>
</protein>
<keyword evidence="1" id="KW-0805">Transcription regulation</keyword>
<dbReference type="Pfam" id="PF07883">
    <property type="entry name" value="Cupin_2"/>
    <property type="match status" value="1"/>
</dbReference>
<dbReference type="PANTHER" id="PTHR43280">
    <property type="entry name" value="ARAC-FAMILY TRANSCRIPTIONAL REGULATOR"/>
    <property type="match status" value="1"/>
</dbReference>
<reference evidence="5 6" key="1">
    <citation type="submission" date="2018-05" db="EMBL/GenBank/DDBJ databases">
        <title>Genomic analysis of Gracilibacillus dipsosauri DD1 reveals novel features of a salt-tolerant amylase.</title>
        <authorList>
            <person name="Deutch C.E."/>
            <person name="Yang S."/>
        </authorList>
    </citation>
    <scope>NUCLEOTIDE SEQUENCE [LARGE SCALE GENOMIC DNA]</scope>
    <source>
        <strain evidence="5 6">DD1</strain>
    </source>
</reference>
<evidence type="ECO:0000256" key="2">
    <source>
        <dbReference type="ARBA" id="ARBA00023125"/>
    </source>
</evidence>
<dbReference type="PRINTS" id="PR00032">
    <property type="entry name" value="HTHARAC"/>
</dbReference>
<dbReference type="SUPFAM" id="SSF46689">
    <property type="entry name" value="Homeodomain-like"/>
    <property type="match status" value="2"/>
</dbReference>
<comment type="caution">
    <text evidence="5">The sequence shown here is derived from an EMBL/GenBank/DDBJ whole genome shotgun (WGS) entry which is preliminary data.</text>
</comment>
<dbReference type="InterPro" id="IPR020449">
    <property type="entry name" value="Tscrpt_reg_AraC-type_HTH"/>
</dbReference>
<dbReference type="SMART" id="SM00342">
    <property type="entry name" value="HTH_ARAC"/>
    <property type="match status" value="1"/>
</dbReference>
<evidence type="ECO:0000259" key="4">
    <source>
        <dbReference type="PROSITE" id="PS01124"/>
    </source>
</evidence>
<accession>A0A317KTH5</accession>
<dbReference type="CDD" id="cd02208">
    <property type="entry name" value="cupin_RmlC-like"/>
    <property type="match status" value="1"/>
</dbReference>
<name>A0A317KTH5_9BACI</name>
<dbReference type="PANTHER" id="PTHR43280:SF28">
    <property type="entry name" value="HTH-TYPE TRANSCRIPTIONAL ACTIVATOR RHAS"/>
    <property type="match status" value="1"/>
</dbReference>
<dbReference type="GO" id="GO:0003700">
    <property type="term" value="F:DNA-binding transcription factor activity"/>
    <property type="evidence" value="ECO:0007669"/>
    <property type="project" value="InterPro"/>
</dbReference>
<dbReference type="InterPro" id="IPR014710">
    <property type="entry name" value="RmlC-like_jellyroll"/>
</dbReference>
<dbReference type="RefSeq" id="WP_054861473.1">
    <property type="nucleotide sequence ID" value="NZ_QGTD01000020.1"/>
</dbReference>
<evidence type="ECO:0000256" key="1">
    <source>
        <dbReference type="ARBA" id="ARBA00023015"/>
    </source>
</evidence>
<dbReference type="SUPFAM" id="SSF51182">
    <property type="entry name" value="RmlC-like cupins"/>
    <property type="match status" value="1"/>
</dbReference>
<keyword evidence="3" id="KW-0804">Transcription</keyword>
<dbReference type="PROSITE" id="PS01124">
    <property type="entry name" value="HTH_ARAC_FAMILY_2"/>
    <property type="match status" value="1"/>
</dbReference>
<dbReference type="InterPro" id="IPR009057">
    <property type="entry name" value="Homeodomain-like_sf"/>
</dbReference>
<dbReference type="Gene3D" id="1.10.10.60">
    <property type="entry name" value="Homeodomain-like"/>
    <property type="match status" value="2"/>
</dbReference>
<gene>
    <name evidence="5" type="ORF">DLJ74_18355</name>
</gene>
<dbReference type="Gene3D" id="2.60.120.10">
    <property type="entry name" value="Jelly Rolls"/>
    <property type="match status" value="1"/>
</dbReference>
<dbReference type="InterPro" id="IPR018062">
    <property type="entry name" value="HTH_AraC-typ_CS"/>
</dbReference>
<dbReference type="Proteomes" id="UP000245624">
    <property type="component" value="Unassembled WGS sequence"/>
</dbReference>
<keyword evidence="2" id="KW-0238">DNA-binding</keyword>
<dbReference type="InterPro" id="IPR018060">
    <property type="entry name" value="HTH_AraC"/>
</dbReference>
<evidence type="ECO:0000313" key="6">
    <source>
        <dbReference type="Proteomes" id="UP000245624"/>
    </source>
</evidence>
<evidence type="ECO:0000313" key="5">
    <source>
        <dbReference type="EMBL" id="PWU66831.1"/>
    </source>
</evidence>
<dbReference type="InterPro" id="IPR013096">
    <property type="entry name" value="Cupin_2"/>
</dbReference>
<dbReference type="AlphaFoldDB" id="A0A317KTH5"/>
<sequence>MLDLNVFPQAVAYYFKEWKEFEMPFHHHEATEIMYVISGSCRVEINNECIGMRKGQYIIIQSHIPHRLVVEKNRPCRMLNLEFEWRSGEQRLISLEKLAKLDDSFPSAILSEEPFFILRDADHIYYTLRNLVFELDNQSNENSMMIDNLLLQLLLIIARQRREQNHEENGRNENYVKKVITYIHENYDHDITVEQLANVAHIHPSYLHRIFKQSTGMTLHEYISRVRIEKAKMLLEKTDIAVTEISSYVGINTSQYFSSVFRRSTGLSPSNYRRHFRDI</sequence>
<keyword evidence="6" id="KW-1185">Reference proteome</keyword>
<dbReference type="EMBL" id="QGTD01000020">
    <property type="protein sequence ID" value="PWU66831.1"/>
    <property type="molecule type" value="Genomic_DNA"/>
</dbReference>
<dbReference type="PROSITE" id="PS00041">
    <property type="entry name" value="HTH_ARAC_FAMILY_1"/>
    <property type="match status" value="1"/>
</dbReference>
<feature type="domain" description="HTH araC/xylS-type" evidence="4">
    <location>
        <begin position="177"/>
        <end position="275"/>
    </location>
</feature>
<dbReference type="OrthoDB" id="9807321at2"/>
<dbReference type="InterPro" id="IPR011051">
    <property type="entry name" value="RmlC_Cupin_sf"/>
</dbReference>
<dbReference type="GO" id="GO:0043565">
    <property type="term" value="F:sequence-specific DNA binding"/>
    <property type="evidence" value="ECO:0007669"/>
    <property type="project" value="InterPro"/>
</dbReference>
<organism evidence="5 6">
    <name type="scientific">Gracilibacillus dipsosauri</name>
    <dbReference type="NCBI Taxonomy" id="178340"/>
    <lineage>
        <taxon>Bacteria</taxon>
        <taxon>Bacillati</taxon>
        <taxon>Bacillota</taxon>
        <taxon>Bacilli</taxon>
        <taxon>Bacillales</taxon>
        <taxon>Bacillaceae</taxon>
        <taxon>Gracilibacillus</taxon>
    </lineage>
</organism>
<dbReference type="Pfam" id="PF12833">
    <property type="entry name" value="HTH_18"/>
    <property type="match status" value="1"/>
</dbReference>
<evidence type="ECO:0000256" key="3">
    <source>
        <dbReference type="ARBA" id="ARBA00023163"/>
    </source>
</evidence>